<evidence type="ECO:0000313" key="1">
    <source>
        <dbReference type="EMBL" id="MBA2113750.1"/>
    </source>
</evidence>
<comment type="caution">
    <text evidence="1">The sequence shown here is derived from an EMBL/GenBank/DDBJ whole genome shotgun (WGS) entry which is preliminary data.</text>
</comment>
<dbReference type="RefSeq" id="WP_207395236.1">
    <property type="nucleotide sequence ID" value="NZ_JABRWO010000002.1"/>
</dbReference>
<proteinExistence type="predicted"/>
<reference evidence="1 2" key="1">
    <citation type="submission" date="2020-05" db="EMBL/GenBank/DDBJ databases">
        <title>Bremerella alba sp. nov., a novel planctomycete isolated from the surface of the macroalga Fucus spiralis.</title>
        <authorList>
            <person name="Godinho O."/>
            <person name="Botelho R."/>
            <person name="Albuquerque L."/>
            <person name="Wiegand S."/>
            <person name="Da Costa M.S."/>
            <person name="Lobo-Da-Cunha A."/>
            <person name="Jogler C."/>
            <person name="Lage O.M."/>
        </authorList>
    </citation>
    <scope>NUCLEOTIDE SEQUENCE [LARGE SCALE GENOMIC DNA]</scope>
    <source>
        <strain evidence="1 2">FF15</strain>
    </source>
</reference>
<dbReference type="AlphaFoldDB" id="A0A7V9A5V8"/>
<evidence type="ECO:0000313" key="2">
    <source>
        <dbReference type="Proteomes" id="UP000551616"/>
    </source>
</evidence>
<evidence type="ECO:0008006" key="3">
    <source>
        <dbReference type="Google" id="ProtNLM"/>
    </source>
</evidence>
<dbReference type="EMBL" id="JABRWO010000002">
    <property type="protein sequence ID" value="MBA2113750.1"/>
    <property type="molecule type" value="Genomic_DNA"/>
</dbReference>
<gene>
    <name evidence="1" type="ORF">HOV93_09010</name>
</gene>
<name>A0A7V9A5V8_9BACT</name>
<protein>
    <recommendedName>
        <fullName evidence="3">Neutral/alkaline non-lysosomal ceramidase N-terminal domain-containing protein</fullName>
    </recommendedName>
</protein>
<keyword evidence="2" id="KW-1185">Reference proteome</keyword>
<dbReference type="Proteomes" id="UP000551616">
    <property type="component" value="Unassembled WGS sequence"/>
</dbReference>
<sequence length="478" mass="52540">MRLFSVTLAILLLGIGNALFCPSLLAGNLHFSIGSAEITPKVDSTQAVWMAGYYPGRAATSVHDPLFARGMLLSDGNTKIAIVSLDLIGWSYPSTLNIRERLPEIDFVVICSTHNHEGPDTIGIWGESFIKRGVDEKYNAHVERTVVRLIKSLNQSQQPVSVEFAKIDRPDLVQDSRQPIVIDPTIRALRFRSQIDGTTLGLLVQGTTHPESLGDSNTAITADFPCYTQKRLQQRFHCPTVYVSGAIGGLMAPPEVGIVDHNGSPVRLTTFAYAEAYGNAVADSVAQALQSGQSMELTPFRIYRKEVAIPIDNPLYRLARSLNVIRRISYEWTGQPESWGQPVTRDFRPERAAAVTEVSLLQLGDLTVLGIPGELYPELVTGQIPSPAAENVDYPDAPQEPHIDQLLGDAPYLMLGLANDEIGYILPKRQWDREPPYAYGRGAPQYGEINSCSYEVGPIIMNAFSELRQRAESPAGEP</sequence>
<organism evidence="1 2">
    <name type="scientific">Bremerella alba</name>
    <dbReference type="NCBI Taxonomy" id="980252"/>
    <lineage>
        <taxon>Bacteria</taxon>
        <taxon>Pseudomonadati</taxon>
        <taxon>Planctomycetota</taxon>
        <taxon>Planctomycetia</taxon>
        <taxon>Pirellulales</taxon>
        <taxon>Pirellulaceae</taxon>
        <taxon>Bremerella</taxon>
    </lineage>
</organism>
<accession>A0A7V9A5V8</accession>